<name>A0ABV6W094_9ACTN</name>
<dbReference type="Proteomes" id="UP001592531">
    <property type="component" value="Unassembled WGS sequence"/>
</dbReference>
<gene>
    <name evidence="1" type="ORF">ACEZDE_22615</name>
</gene>
<evidence type="ECO:0000313" key="2">
    <source>
        <dbReference type="Proteomes" id="UP001592531"/>
    </source>
</evidence>
<comment type="caution">
    <text evidence="1">The sequence shown here is derived from an EMBL/GenBank/DDBJ whole genome shotgun (WGS) entry which is preliminary data.</text>
</comment>
<organism evidence="1 2">
    <name type="scientific">Streptacidiphilus cavernicola</name>
    <dbReference type="NCBI Taxonomy" id="3342716"/>
    <lineage>
        <taxon>Bacteria</taxon>
        <taxon>Bacillati</taxon>
        <taxon>Actinomycetota</taxon>
        <taxon>Actinomycetes</taxon>
        <taxon>Kitasatosporales</taxon>
        <taxon>Streptomycetaceae</taxon>
        <taxon>Streptacidiphilus</taxon>
    </lineage>
</organism>
<proteinExistence type="predicted"/>
<protein>
    <recommendedName>
        <fullName evidence="3">Core-binding (CB) domain-containing protein</fullName>
    </recommendedName>
</protein>
<reference evidence="1 2" key="1">
    <citation type="submission" date="2024-09" db="EMBL/GenBank/DDBJ databases">
        <authorList>
            <person name="Lee S.D."/>
        </authorList>
    </citation>
    <scope>NUCLEOTIDE SEQUENCE [LARGE SCALE GENOMIC DNA]</scope>
    <source>
        <strain evidence="1 2">N8-3</strain>
    </source>
</reference>
<keyword evidence="2" id="KW-1185">Reference proteome</keyword>
<dbReference type="SUPFAM" id="SSF56349">
    <property type="entry name" value="DNA breaking-rejoining enzymes"/>
    <property type="match status" value="1"/>
</dbReference>
<dbReference type="EMBL" id="JBHFAB010000018">
    <property type="protein sequence ID" value="MFC1419403.1"/>
    <property type="molecule type" value="Genomic_DNA"/>
</dbReference>
<dbReference type="RefSeq" id="WP_380538684.1">
    <property type="nucleotide sequence ID" value="NZ_JBHFAB010000018.1"/>
</dbReference>
<evidence type="ECO:0000313" key="1">
    <source>
        <dbReference type="EMBL" id="MFC1419403.1"/>
    </source>
</evidence>
<evidence type="ECO:0008006" key="3">
    <source>
        <dbReference type="Google" id="ProtNLM"/>
    </source>
</evidence>
<accession>A0ABV6W094</accession>
<dbReference type="InterPro" id="IPR011010">
    <property type="entry name" value="DNA_brk_join_enz"/>
</dbReference>
<sequence length="270" mass="29674">MSQPVEYAVAVDRYLDAAGLAPGSRRVYRIALRGWAWPLVGRTAPVGPDRRRAEPPVVPLHRLDDPAVRARLPAARAERAADADPRTLSREWSILRSAHTWWRAQGWLDGDPLPALPPPTAAVPPPLPPPRPDSDGIRAVLALRAPLREQALWHFLHDTRAPVERALALDIADLDLARRRTHRRSGLDLHWQPHTGRLLALLLSGRTSGPVFLTGRRAPAGTAPADLCPLTGRARLSYRRAAEVLTAATRGLGPDGRGWTLRQLRGDPAR</sequence>